<dbReference type="EMBL" id="JAGEMK010000001">
    <property type="protein sequence ID" value="MBO1750836.1"/>
    <property type="molecule type" value="Genomic_DNA"/>
</dbReference>
<comment type="similarity">
    <text evidence="2">Belongs to the aminoglycoside phosphotransferase family.</text>
</comment>
<dbReference type="EC" id="2.7.1.175" evidence="4"/>
<name>A0A939RV69_9CELL</name>
<comment type="caution">
    <text evidence="16">The sequence shown here is derived from an EMBL/GenBank/DDBJ whole genome shotgun (WGS) entry which is preliminary data.</text>
</comment>
<gene>
    <name evidence="16" type="ORF">J4G33_03370</name>
</gene>
<dbReference type="SUPFAM" id="SSF56112">
    <property type="entry name" value="Protein kinase-like (PK-like)"/>
    <property type="match status" value="1"/>
</dbReference>
<evidence type="ECO:0000256" key="4">
    <source>
        <dbReference type="ARBA" id="ARBA00011962"/>
    </source>
</evidence>
<keyword evidence="8" id="KW-0547">Nucleotide-binding</keyword>
<keyword evidence="17" id="KW-1185">Reference proteome</keyword>
<comment type="pathway">
    <text evidence="1">Glycan biosynthesis; glycogen biosynthesis.</text>
</comment>
<dbReference type="Gene3D" id="3.90.1200.10">
    <property type="match status" value="1"/>
</dbReference>
<keyword evidence="10" id="KW-0067">ATP-binding</keyword>
<evidence type="ECO:0000256" key="10">
    <source>
        <dbReference type="ARBA" id="ARBA00022840"/>
    </source>
</evidence>
<evidence type="ECO:0000256" key="3">
    <source>
        <dbReference type="ARBA" id="ARBA00011245"/>
    </source>
</evidence>
<sequence>MTAQDTTQSPRPARPVAAAETDLVAAVAAWAPEQRWFPAKGTTDALSSIGVVDLADPVGEAEVLLLLLRLPGGGVLQVPVTLRPEQHPGPGVVGAVEVRGRAVVVVDGCHDPAFLRAWLAVARSAEDGDHGPEGLGTEALTGARVLTGEQSNTSVLLPGLDPPAILKVFRGISTGANPDVEVPLALSSTFAGVPRPLAWLTGSWPEAEGEAVGHLGVLSELVLDARDGFELACERAAAGEDLGDLAETLGRTTAQMHLALRTSLPTPPPPPGTTEAAGTATARRVAAALAARASAALRDAPVLVPRADRVAELIEGVAELEDLPPLQRVHGDYHLGQVLHAHDGWRVLDFEGEPQAPAAERARPDLALRDLAGMLRSVDYAAAVGGAQDPGWSARARERLVAGYLDASGEGTPASGTTVQLLRALELDKALYEVVYESRNRPDWVHIPLGAVDRLLGGTG</sequence>
<keyword evidence="7" id="KW-0808">Transferase</keyword>
<evidence type="ECO:0000259" key="15">
    <source>
        <dbReference type="Pfam" id="PF18085"/>
    </source>
</evidence>
<dbReference type="Proteomes" id="UP000664209">
    <property type="component" value="Unassembled WGS sequence"/>
</dbReference>
<dbReference type="InterPro" id="IPR040999">
    <property type="entry name" value="Mak_N_cap"/>
</dbReference>
<evidence type="ECO:0000256" key="2">
    <source>
        <dbReference type="ARBA" id="ARBA00006219"/>
    </source>
</evidence>
<evidence type="ECO:0000256" key="1">
    <source>
        <dbReference type="ARBA" id="ARBA00004964"/>
    </source>
</evidence>
<comment type="subunit">
    <text evidence="3">Monomer.</text>
</comment>
<dbReference type="AlphaFoldDB" id="A0A939RV69"/>
<dbReference type="Pfam" id="PF18085">
    <property type="entry name" value="Mak_N_cap"/>
    <property type="match status" value="1"/>
</dbReference>
<keyword evidence="12" id="KW-0119">Carbohydrate metabolism</keyword>
<evidence type="ECO:0000256" key="6">
    <source>
        <dbReference type="ARBA" id="ARBA00022600"/>
    </source>
</evidence>
<protein>
    <recommendedName>
        <fullName evidence="5">Maltokinase</fullName>
        <ecNumber evidence="4">2.7.1.175</ecNumber>
    </recommendedName>
    <alternativeName>
        <fullName evidence="13">Maltose-1-phosphate synthase</fullName>
    </alternativeName>
</protein>
<organism evidence="16 17">
    <name type="scientific">Actinotalea soli</name>
    <dbReference type="NCBI Taxonomy" id="2819234"/>
    <lineage>
        <taxon>Bacteria</taxon>
        <taxon>Bacillati</taxon>
        <taxon>Actinomycetota</taxon>
        <taxon>Actinomycetes</taxon>
        <taxon>Micrococcales</taxon>
        <taxon>Cellulomonadaceae</taxon>
        <taxon>Actinotalea</taxon>
    </lineage>
</organism>
<evidence type="ECO:0000313" key="16">
    <source>
        <dbReference type="EMBL" id="MBO1750836.1"/>
    </source>
</evidence>
<proteinExistence type="inferred from homology"/>
<evidence type="ECO:0000313" key="17">
    <source>
        <dbReference type="Proteomes" id="UP000664209"/>
    </source>
</evidence>
<evidence type="ECO:0000256" key="8">
    <source>
        <dbReference type="ARBA" id="ARBA00022741"/>
    </source>
</evidence>
<dbReference type="GO" id="GO:0016301">
    <property type="term" value="F:kinase activity"/>
    <property type="evidence" value="ECO:0007669"/>
    <property type="project" value="UniProtKB-KW"/>
</dbReference>
<evidence type="ECO:0000256" key="7">
    <source>
        <dbReference type="ARBA" id="ARBA00022679"/>
    </source>
</evidence>
<dbReference type="InterPro" id="IPR011009">
    <property type="entry name" value="Kinase-like_dom_sf"/>
</dbReference>
<dbReference type="GO" id="GO:0005978">
    <property type="term" value="P:glycogen biosynthetic process"/>
    <property type="evidence" value="ECO:0007669"/>
    <property type="project" value="UniProtKB-KW"/>
</dbReference>
<dbReference type="GO" id="GO:0005524">
    <property type="term" value="F:ATP binding"/>
    <property type="evidence" value="ECO:0007669"/>
    <property type="project" value="UniProtKB-KW"/>
</dbReference>
<keyword evidence="9" id="KW-0418">Kinase</keyword>
<accession>A0A939RV69</accession>
<evidence type="ECO:0000256" key="5">
    <source>
        <dbReference type="ARBA" id="ARBA00013882"/>
    </source>
</evidence>
<comment type="catalytic activity">
    <reaction evidence="14">
        <text>D-maltose + ATP = alpha-maltose 1-phosphate + ADP + H(+)</text>
        <dbReference type="Rhea" id="RHEA:31915"/>
        <dbReference type="ChEBI" id="CHEBI:15378"/>
        <dbReference type="ChEBI" id="CHEBI:17306"/>
        <dbReference type="ChEBI" id="CHEBI:30616"/>
        <dbReference type="ChEBI" id="CHEBI:63576"/>
        <dbReference type="ChEBI" id="CHEBI:456216"/>
        <dbReference type="EC" id="2.7.1.175"/>
    </reaction>
</comment>
<evidence type="ECO:0000256" key="11">
    <source>
        <dbReference type="ARBA" id="ARBA00023056"/>
    </source>
</evidence>
<keyword evidence="11" id="KW-0320">Glycogen biosynthesis</keyword>
<evidence type="ECO:0000256" key="14">
    <source>
        <dbReference type="ARBA" id="ARBA00049067"/>
    </source>
</evidence>
<dbReference type="RefSeq" id="WP_208054453.1">
    <property type="nucleotide sequence ID" value="NZ_JAGEMK010000001.1"/>
</dbReference>
<evidence type="ECO:0000256" key="13">
    <source>
        <dbReference type="ARBA" id="ARBA00031251"/>
    </source>
</evidence>
<evidence type="ECO:0000256" key="12">
    <source>
        <dbReference type="ARBA" id="ARBA00023277"/>
    </source>
</evidence>
<evidence type="ECO:0000256" key="9">
    <source>
        <dbReference type="ARBA" id="ARBA00022777"/>
    </source>
</evidence>
<keyword evidence="6" id="KW-0321">Glycogen metabolism</keyword>
<feature type="domain" description="Maltokinase N-terminal cap" evidence="15">
    <location>
        <begin position="30"/>
        <end position="111"/>
    </location>
</feature>
<reference evidence="16" key="1">
    <citation type="submission" date="2021-03" db="EMBL/GenBank/DDBJ databases">
        <title>Actinotalea soli sp. nov., isolated from soil.</title>
        <authorList>
            <person name="Ping W."/>
            <person name="Zhang J."/>
        </authorList>
    </citation>
    <scope>NUCLEOTIDE SEQUENCE</scope>
    <source>
        <strain evidence="16">BY-33</strain>
    </source>
</reference>